<name>A0AAD3NTF8_CRYJA</name>
<dbReference type="GO" id="GO:0048870">
    <property type="term" value="P:cell motility"/>
    <property type="evidence" value="ECO:0007669"/>
    <property type="project" value="TreeGrafter"/>
</dbReference>
<sequence length="88" mass="10241">MLQLSIVKLEKGRTGVMICAYMLHKSLVADSTTALNYYGEKRTHDNRGVTIPSQKRYVDYYQELVKFNLNYRPIGIIFMLNTFRTNST</sequence>
<accession>A0AAD3NTF8</accession>
<dbReference type="GO" id="GO:0004725">
    <property type="term" value="F:protein tyrosine phosphatase activity"/>
    <property type="evidence" value="ECO:0007669"/>
    <property type="project" value="TreeGrafter"/>
</dbReference>
<gene>
    <name evidence="1" type="ORF">SUGI_1507140</name>
</gene>
<dbReference type="GO" id="GO:0043491">
    <property type="term" value="P:phosphatidylinositol 3-kinase/protein kinase B signal transduction"/>
    <property type="evidence" value="ECO:0007669"/>
    <property type="project" value="TreeGrafter"/>
</dbReference>
<dbReference type="GO" id="GO:0016314">
    <property type="term" value="F:phosphatidylinositol-3,4,5-trisphosphate 3-phosphatase activity"/>
    <property type="evidence" value="ECO:0007669"/>
    <property type="project" value="TreeGrafter"/>
</dbReference>
<keyword evidence="2" id="KW-1185">Reference proteome</keyword>
<reference evidence="1" key="1">
    <citation type="submission" date="2022-12" db="EMBL/GenBank/DDBJ databases">
        <title>Chromosome-Level Genome Assembly of Japanese Cedar (Cryptomeriajaponica D. Don).</title>
        <authorList>
            <person name="Fujino T."/>
            <person name="Yamaguchi K."/>
            <person name="Yokoyama T."/>
            <person name="Hamanaka T."/>
            <person name="Harazono Y."/>
            <person name="Kamada H."/>
            <person name="Kobayashi W."/>
            <person name="Ujino-Ihara T."/>
            <person name="Uchiyama K."/>
            <person name="Matsumoto A."/>
            <person name="Izuno A."/>
            <person name="Tsumura Y."/>
            <person name="Toyoda A."/>
            <person name="Shigenobu S."/>
            <person name="Moriguchi Y."/>
            <person name="Ueno S."/>
            <person name="Kasahara M."/>
        </authorList>
    </citation>
    <scope>NUCLEOTIDE SEQUENCE</scope>
</reference>
<dbReference type="AlphaFoldDB" id="A0AAD3NTF8"/>
<dbReference type="SUPFAM" id="SSF52799">
    <property type="entry name" value="(Phosphotyrosine protein) phosphatases II"/>
    <property type="match status" value="1"/>
</dbReference>
<dbReference type="GO" id="GO:0005634">
    <property type="term" value="C:nucleus"/>
    <property type="evidence" value="ECO:0007669"/>
    <property type="project" value="TreeGrafter"/>
</dbReference>
<dbReference type="InterPro" id="IPR051281">
    <property type="entry name" value="Dual-spec_lipid-protein_phosph"/>
</dbReference>
<dbReference type="GO" id="GO:0046856">
    <property type="term" value="P:phosphatidylinositol dephosphorylation"/>
    <property type="evidence" value="ECO:0007669"/>
    <property type="project" value="TreeGrafter"/>
</dbReference>
<dbReference type="Gene3D" id="3.90.190.10">
    <property type="entry name" value="Protein tyrosine phosphatase superfamily"/>
    <property type="match status" value="1"/>
</dbReference>
<evidence type="ECO:0000313" key="2">
    <source>
        <dbReference type="Proteomes" id="UP001234787"/>
    </source>
</evidence>
<evidence type="ECO:0000313" key="1">
    <source>
        <dbReference type="EMBL" id="GLJ59391.1"/>
    </source>
</evidence>
<dbReference type="PANTHER" id="PTHR12305:SF81">
    <property type="entry name" value="PHOSPHATIDYLINOSITOL 3,4,5-TRISPHOSPHATE 3-PHOSPHATASE AND DUAL-SPECIFICITY PROTEIN PHOSPHATASE PTEN"/>
    <property type="match status" value="1"/>
</dbReference>
<protein>
    <submittedName>
        <fullName evidence="1">Uncharacterized protein</fullName>
    </submittedName>
</protein>
<dbReference type="GO" id="GO:0008285">
    <property type="term" value="P:negative regulation of cell population proliferation"/>
    <property type="evidence" value="ECO:0007669"/>
    <property type="project" value="TreeGrafter"/>
</dbReference>
<dbReference type="EMBL" id="BSEH01000901">
    <property type="protein sequence ID" value="GLJ59391.1"/>
    <property type="molecule type" value="Genomic_DNA"/>
</dbReference>
<dbReference type="Proteomes" id="UP001234787">
    <property type="component" value="Unassembled WGS sequence"/>
</dbReference>
<dbReference type="GO" id="GO:0005829">
    <property type="term" value="C:cytosol"/>
    <property type="evidence" value="ECO:0007669"/>
    <property type="project" value="TreeGrafter"/>
</dbReference>
<dbReference type="GO" id="GO:0051896">
    <property type="term" value="P:regulation of phosphatidylinositol 3-kinase/protein kinase B signal transduction"/>
    <property type="evidence" value="ECO:0007669"/>
    <property type="project" value="TreeGrafter"/>
</dbReference>
<dbReference type="GO" id="GO:0042995">
    <property type="term" value="C:cell projection"/>
    <property type="evidence" value="ECO:0007669"/>
    <property type="project" value="TreeGrafter"/>
</dbReference>
<proteinExistence type="predicted"/>
<dbReference type="InterPro" id="IPR029021">
    <property type="entry name" value="Prot-tyrosine_phosphatase-like"/>
</dbReference>
<dbReference type="PANTHER" id="PTHR12305">
    <property type="entry name" value="PHOSPHATASE WITH HOMOLOGY TO TENSIN"/>
    <property type="match status" value="1"/>
</dbReference>
<organism evidence="1 2">
    <name type="scientific">Cryptomeria japonica</name>
    <name type="common">Japanese cedar</name>
    <name type="synonym">Cupressus japonica</name>
    <dbReference type="NCBI Taxonomy" id="3369"/>
    <lineage>
        <taxon>Eukaryota</taxon>
        <taxon>Viridiplantae</taxon>
        <taxon>Streptophyta</taxon>
        <taxon>Embryophyta</taxon>
        <taxon>Tracheophyta</taxon>
        <taxon>Spermatophyta</taxon>
        <taxon>Pinopsida</taxon>
        <taxon>Pinidae</taxon>
        <taxon>Conifers II</taxon>
        <taxon>Cupressales</taxon>
        <taxon>Cupressaceae</taxon>
        <taxon>Cryptomeria</taxon>
    </lineage>
</organism>
<comment type="caution">
    <text evidence="1">The sequence shown here is derived from an EMBL/GenBank/DDBJ whole genome shotgun (WGS) entry which is preliminary data.</text>
</comment>
<dbReference type="GO" id="GO:0005886">
    <property type="term" value="C:plasma membrane"/>
    <property type="evidence" value="ECO:0007669"/>
    <property type="project" value="TreeGrafter"/>
</dbReference>